<dbReference type="EMBL" id="QGDI01000001">
    <property type="protein sequence ID" value="PWJ15302.1"/>
    <property type="molecule type" value="Genomic_DNA"/>
</dbReference>
<dbReference type="OrthoDB" id="3182597at2"/>
<organism evidence="2 3">
    <name type="scientific">Ruminococcus flavefaciens</name>
    <dbReference type="NCBI Taxonomy" id="1265"/>
    <lineage>
        <taxon>Bacteria</taxon>
        <taxon>Bacillati</taxon>
        <taxon>Bacillota</taxon>
        <taxon>Clostridia</taxon>
        <taxon>Eubacteriales</taxon>
        <taxon>Oscillospiraceae</taxon>
        <taxon>Ruminococcus</taxon>
    </lineage>
</organism>
<reference evidence="2 3" key="1">
    <citation type="submission" date="2018-05" db="EMBL/GenBank/DDBJ databases">
        <title>The Hungate 1000. A catalogue of reference genomes from the rumen microbiome.</title>
        <authorList>
            <person name="Kelly W."/>
        </authorList>
    </citation>
    <scope>NUCLEOTIDE SEQUENCE [LARGE SCALE GENOMIC DNA]</scope>
    <source>
        <strain evidence="2 3">SAb67</strain>
    </source>
</reference>
<feature type="transmembrane region" description="Helical" evidence="1">
    <location>
        <begin position="339"/>
        <end position="359"/>
    </location>
</feature>
<sequence length="360" mass="40375">MSDIIEYKCPACAGKLEFDSGTQKMKCPFCESEFDVESLKDHDSTLENAKPDEMNWDTTAGGDWKDGETEGMRIYTCKSCGGEIITDSTTAASKCPYCDNPVVMSGNFSGDLKPDYVIPFKFDKEAAKKALNKHLEGRKLLPKVFKDQNHIDEIKGLYVPVWLFDADADANMLYKAEKIRRWSDNSFNYIERKYYSVKREGNVAFELVPVDGSTKMQDELMESIEPFDFKDAVDFQTAYLSGYLADRYDVSAEDSIARANERIKRTTQQIFDSTVNGYDSFSRESGNIKLNNGKAKYALYPVWLLNTTWNGNKYTFAMNGQTGKFVGDLPVDSGAATKWFFAIAAGVTAVCFGISLLLGL</sequence>
<accession>A0A315Y4G7</accession>
<proteinExistence type="predicted"/>
<keyword evidence="1" id="KW-1133">Transmembrane helix</keyword>
<keyword evidence="2" id="KW-0240">DNA-directed RNA polymerase</keyword>
<keyword evidence="1" id="KW-0812">Transmembrane</keyword>
<evidence type="ECO:0000313" key="3">
    <source>
        <dbReference type="Proteomes" id="UP000245720"/>
    </source>
</evidence>
<name>A0A315Y4G7_RUMFL</name>
<keyword evidence="1" id="KW-0472">Membrane</keyword>
<protein>
    <submittedName>
        <fullName evidence="2">DNA-directed RNA polymerase subunit RPC12/RpoP</fullName>
    </submittedName>
</protein>
<dbReference type="PANTHER" id="PTHR37826">
    <property type="entry name" value="FLOTILLIN BAND_7_5 DOMAIN PROTEIN"/>
    <property type="match status" value="1"/>
</dbReference>
<dbReference type="AlphaFoldDB" id="A0A315Y4G7"/>
<keyword evidence="2" id="KW-0804">Transcription</keyword>
<dbReference type="PANTHER" id="PTHR37826:SF3">
    <property type="entry name" value="J DOMAIN-CONTAINING PROTEIN"/>
    <property type="match status" value="1"/>
</dbReference>
<comment type="caution">
    <text evidence="2">The sequence shown here is derived from an EMBL/GenBank/DDBJ whole genome shotgun (WGS) entry which is preliminary data.</text>
</comment>
<dbReference type="STRING" id="1265.SAMN02910280_0851"/>
<dbReference type="Gene3D" id="2.20.28.30">
    <property type="entry name" value="RNA polymerase ii, chain L"/>
    <property type="match status" value="2"/>
</dbReference>
<evidence type="ECO:0000256" key="1">
    <source>
        <dbReference type="SAM" id="Phobius"/>
    </source>
</evidence>
<dbReference type="RefSeq" id="WP_109725107.1">
    <property type="nucleotide sequence ID" value="NZ_QGDI01000001.1"/>
</dbReference>
<dbReference type="GO" id="GO:0000428">
    <property type="term" value="C:DNA-directed RNA polymerase complex"/>
    <property type="evidence" value="ECO:0007669"/>
    <property type="project" value="UniProtKB-KW"/>
</dbReference>
<gene>
    <name evidence="2" type="ORF">IE37_00196</name>
</gene>
<dbReference type="Proteomes" id="UP000245720">
    <property type="component" value="Unassembled WGS sequence"/>
</dbReference>
<evidence type="ECO:0000313" key="2">
    <source>
        <dbReference type="EMBL" id="PWJ15302.1"/>
    </source>
</evidence>